<comment type="caution">
    <text evidence="1">The sequence shown here is derived from an EMBL/GenBank/DDBJ whole genome shotgun (WGS) entry which is preliminary data.</text>
</comment>
<dbReference type="Pfam" id="PF13148">
    <property type="entry name" value="DUF3987"/>
    <property type="match status" value="1"/>
</dbReference>
<dbReference type="InterPro" id="IPR036869">
    <property type="entry name" value="J_dom_sf"/>
</dbReference>
<dbReference type="SUPFAM" id="SSF46565">
    <property type="entry name" value="Chaperone J-domain"/>
    <property type="match status" value="1"/>
</dbReference>
<proteinExistence type="predicted"/>
<name>A0A644TYU5_9ZZZZ</name>
<dbReference type="EMBL" id="VSSQ01000064">
    <property type="protein sequence ID" value="MPL72176.1"/>
    <property type="molecule type" value="Genomic_DNA"/>
</dbReference>
<gene>
    <name evidence="1" type="ORF">SDC9_17956</name>
</gene>
<sequence length="512" mass="59347">MTANNSSTPNEKNKDSSFQEAISNHIRDEFDNDFPISSFPDPVQEIIRACNEFLKFPTDFIGASILFAASLAIGNTHRVKINNAWYEKPLLYVALVGRPGTMKTPPLRFAIDPILTKDKQQYEKFKQEKRQFKRELKQGLEPETEPKFNKTVVSDFTPEALADIHFYNQRGLGVYSDELNQWLKNFNRYNSGSAQEFWLSVYSGTQISIDRKNQDPVLITEPFVSVCGGIQTAILHELAKDNRAQNGFIDRLLFAFPEYLSKEIWSESEMPTKINKQWNIIINNLLDMPLSTDNECNIKSKTIEFNPFAFDELRKWQIKNSEVINETSSDQLAGIYSKLEIYVIRLSLVIELLNEATKSTPEYKTLPDIEKMKWLYRAAVKLCHPDKNNSRLEIAKELNNAKDAGDLNRIEAIYLELVKPQISVDSVNKAIRLIEYFRYTAKRVNSILINAPVQGLDQRRKELYLKLPETFSTDQALRIAYNSDFPERTLKRWLTDNTYFEKLVHGKYRKLY</sequence>
<organism evidence="1">
    <name type="scientific">bioreactor metagenome</name>
    <dbReference type="NCBI Taxonomy" id="1076179"/>
    <lineage>
        <taxon>unclassified sequences</taxon>
        <taxon>metagenomes</taxon>
        <taxon>ecological metagenomes</taxon>
    </lineage>
</organism>
<accession>A0A644TYU5</accession>
<dbReference type="AlphaFoldDB" id="A0A644TYU5"/>
<reference evidence="1" key="1">
    <citation type="submission" date="2019-08" db="EMBL/GenBank/DDBJ databases">
        <authorList>
            <person name="Kucharzyk K."/>
            <person name="Murdoch R.W."/>
            <person name="Higgins S."/>
            <person name="Loffler F."/>
        </authorList>
    </citation>
    <scope>NUCLEOTIDE SEQUENCE</scope>
</reference>
<dbReference type="InterPro" id="IPR025048">
    <property type="entry name" value="DUF3987"/>
</dbReference>
<protein>
    <recommendedName>
        <fullName evidence="2">DUF3987 domain-containing protein</fullName>
    </recommendedName>
</protein>
<evidence type="ECO:0008006" key="2">
    <source>
        <dbReference type="Google" id="ProtNLM"/>
    </source>
</evidence>
<evidence type="ECO:0000313" key="1">
    <source>
        <dbReference type="EMBL" id="MPL72176.1"/>
    </source>
</evidence>